<proteinExistence type="predicted"/>
<organism evidence="1 2">
    <name type="scientific">Exiguobacterium acetylicum</name>
    <name type="common">Brevibacterium acetylicum</name>
    <dbReference type="NCBI Taxonomy" id="41170"/>
    <lineage>
        <taxon>Bacteria</taxon>
        <taxon>Bacillati</taxon>
        <taxon>Bacillota</taxon>
        <taxon>Bacilli</taxon>
        <taxon>Bacillales</taxon>
        <taxon>Bacillales Family XII. Incertae Sedis</taxon>
        <taxon>Exiguobacterium</taxon>
    </lineage>
</organism>
<name>A0ABX8GFJ4_EXIAC</name>
<evidence type="ECO:0000313" key="1">
    <source>
        <dbReference type="EMBL" id="QWB31830.1"/>
    </source>
</evidence>
<reference evidence="1 2" key="1">
    <citation type="submission" date="2021-05" db="EMBL/GenBank/DDBJ databases">
        <title>Biocontrol using Exiguobacterium acetylicum SI17 against litchi downy blight caused by Peronophythora litchii.</title>
        <authorList>
            <person name="Zheng L."/>
        </authorList>
    </citation>
    <scope>NUCLEOTIDE SEQUENCE [LARGE SCALE GENOMIC DNA]</scope>
    <source>
        <strain evidence="1 2">SI17</strain>
        <plasmid evidence="1 2">p1</plasmid>
    </source>
</reference>
<dbReference type="EMBL" id="CP075898">
    <property type="protein sequence ID" value="QWB31830.1"/>
    <property type="molecule type" value="Genomic_DNA"/>
</dbReference>
<accession>A0ABX8GFJ4</accession>
<evidence type="ECO:0000313" key="2">
    <source>
        <dbReference type="Proteomes" id="UP000679498"/>
    </source>
</evidence>
<dbReference type="GeneID" id="88813402"/>
<keyword evidence="2" id="KW-1185">Reference proteome</keyword>
<geneLocation type="plasmid" evidence="1 2">
    <name>p1</name>
</geneLocation>
<dbReference type="Proteomes" id="UP000679498">
    <property type="component" value="Plasmid p1"/>
</dbReference>
<gene>
    <name evidence="1" type="ORF">KKI46_17000</name>
</gene>
<sequence>MSYEDRGNKKWIPFLMPEHKGLLKRYYQEVHHLKFEDTEGPIDGTIENALNDAIFSGDIVMVTAMNGPLMHRFDAFVEKLDYVQEEVHLVKRNLDVEIVPFKQILSIQVSE</sequence>
<keyword evidence="1" id="KW-0614">Plasmid</keyword>
<protein>
    <submittedName>
        <fullName evidence="1">YolD-like family protein</fullName>
    </submittedName>
</protein>
<dbReference type="RefSeq" id="WP_214813952.1">
    <property type="nucleotide sequence ID" value="NZ_CP075898.1"/>
</dbReference>